<feature type="domain" description="DUF4010" evidence="3">
    <location>
        <begin position="183"/>
        <end position="399"/>
    </location>
</feature>
<dbReference type="Pfam" id="PF13194">
    <property type="entry name" value="DUF4010"/>
    <property type="match status" value="1"/>
</dbReference>
<dbReference type="InterPro" id="IPR049177">
    <property type="entry name" value="MgtC_SapB_SrpB_YhiD_N"/>
</dbReference>
<feature type="transmembrane region" description="Helical" evidence="1">
    <location>
        <begin position="403"/>
        <end position="428"/>
    </location>
</feature>
<evidence type="ECO:0000259" key="3">
    <source>
        <dbReference type="Pfam" id="PF13194"/>
    </source>
</evidence>
<dbReference type="PANTHER" id="PTHR39084:SF1">
    <property type="entry name" value="DUF4010 DOMAIN-CONTAINING PROTEIN"/>
    <property type="match status" value="1"/>
</dbReference>
<feature type="domain" description="MgtC/SapB/SrpB/YhiD N-terminal" evidence="2">
    <location>
        <begin position="21"/>
        <end position="135"/>
    </location>
</feature>
<dbReference type="Proteomes" id="UP000467327">
    <property type="component" value="Chromosome"/>
</dbReference>
<evidence type="ECO:0000259" key="2">
    <source>
        <dbReference type="Pfam" id="PF02308"/>
    </source>
</evidence>
<dbReference type="InterPro" id="IPR025105">
    <property type="entry name" value="DUF4010"/>
</dbReference>
<evidence type="ECO:0000256" key="1">
    <source>
        <dbReference type="SAM" id="Phobius"/>
    </source>
</evidence>
<keyword evidence="1" id="KW-0812">Transmembrane</keyword>
<feature type="transmembrane region" description="Helical" evidence="1">
    <location>
        <begin position="205"/>
        <end position="224"/>
    </location>
</feature>
<dbReference type="EMBL" id="AP022561">
    <property type="protein sequence ID" value="BBX07310.1"/>
    <property type="molecule type" value="Genomic_DNA"/>
</dbReference>
<feature type="transmembrane region" description="Helical" evidence="1">
    <location>
        <begin position="343"/>
        <end position="364"/>
    </location>
</feature>
<feature type="transmembrane region" description="Helical" evidence="1">
    <location>
        <begin position="102"/>
        <end position="127"/>
    </location>
</feature>
<feature type="transmembrane region" description="Helical" evidence="1">
    <location>
        <begin position="267"/>
        <end position="286"/>
    </location>
</feature>
<keyword evidence="1" id="KW-0472">Membrane</keyword>
<dbReference type="PANTHER" id="PTHR39084">
    <property type="entry name" value="MEMBRANE PROTEIN-RELATED"/>
    <property type="match status" value="1"/>
</dbReference>
<feature type="transmembrane region" description="Helical" evidence="1">
    <location>
        <begin position="49"/>
        <end position="82"/>
    </location>
</feature>
<feature type="transmembrane region" description="Helical" evidence="1">
    <location>
        <begin position="178"/>
        <end position="196"/>
    </location>
</feature>
<accession>A0AAD1HM78</accession>
<feature type="transmembrane region" description="Helical" evidence="1">
    <location>
        <begin position="376"/>
        <end position="396"/>
    </location>
</feature>
<sequence length="429" mass="43774">MRGDCDAGGIAVNVQQLEPFLVALAIGMLLGFERERSHSRRLPAGSRSFALLSLAGAVAASFNTWAVIAGMVCVAALFTLAYMRTSQDDPGTTTEIAAVVAYLLGALACTRPALAVALAVIVTVLLVSKTRIHRFAREIVSEIELEDAIKFFVVAFVILPMLPDRQIGPYGVLNPSKVWLLVVLLTGIGWLGYIGVRALGPQRGLLVTGLAGGFVSASATTASMGRASRTDAGVRAPLAGALLASGATFVQLLLVIGLVDIDVLRRLWLPVAAGAVVLVGVALVVYRSAAQARRPDTEPAEDAASTPASRPFALRPALILAAVLTLALLVGRWGADVLGPQGAVLAAFAAGLADAHAGSVAAASLAAKGDISVDTALIAIAAALGSNLLVKIVLAFTAGGRRFGLGFVAGMAGPTVVFGAALTAALVFG</sequence>
<protein>
    <recommendedName>
        <fullName evidence="6">DUF4010 domain-containing protein</fullName>
    </recommendedName>
</protein>
<keyword evidence="1" id="KW-1133">Transmembrane helix</keyword>
<organism evidence="4 5">
    <name type="scientific">Mycolicibacterium aichiense</name>
    <dbReference type="NCBI Taxonomy" id="1799"/>
    <lineage>
        <taxon>Bacteria</taxon>
        <taxon>Bacillati</taxon>
        <taxon>Actinomycetota</taxon>
        <taxon>Actinomycetes</taxon>
        <taxon>Mycobacteriales</taxon>
        <taxon>Mycobacteriaceae</taxon>
        <taxon>Mycolicibacterium</taxon>
    </lineage>
</organism>
<dbReference type="AlphaFoldDB" id="A0AAD1HM78"/>
<keyword evidence="5" id="KW-1185">Reference proteome</keyword>
<gene>
    <name evidence="4" type="ORF">MAIC_21130</name>
</gene>
<evidence type="ECO:0000313" key="5">
    <source>
        <dbReference type="Proteomes" id="UP000467327"/>
    </source>
</evidence>
<dbReference type="Pfam" id="PF02308">
    <property type="entry name" value="MgtC"/>
    <property type="match status" value="1"/>
</dbReference>
<name>A0AAD1HM78_9MYCO</name>
<reference evidence="4 5" key="1">
    <citation type="journal article" date="2019" name="Emerg. Microbes Infect.">
        <title>Comprehensive subspecies identification of 175 nontuberculous mycobacteria species based on 7547 genomic profiles.</title>
        <authorList>
            <person name="Matsumoto Y."/>
            <person name="Kinjo T."/>
            <person name="Motooka D."/>
            <person name="Nabeya D."/>
            <person name="Jung N."/>
            <person name="Uechi K."/>
            <person name="Horii T."/>
            <person name="Iida T."/>
            <person name="Fujita J."/>
            <person name="Nakamura S."/>
        </authorList>
    </citation>
    <scope>NUCLEOTIDE SEQUENCE [LARGE SCALE GENOMIC DNA]</scope>
    <source>
        <strain evidence="4 5">JCM 6376</strain>
    </source>
</reference>
<evidence type="ECO:0008006" key="6">
    <source>
        <dbReference type="Google" id="ProtNLM"/>
    </source>
</evidence>
<feature type="transmembrane region" description="Helical" evidence="1">
    <location>
        <begin position="236"/>
        <end position="255"/>
    </location>
</feature>
<feature type="transmembrane region" description="Helical" evidence="1">
    <location>
        <begin position="148"/>
        <end position="163"/>
    </location>
</feature>
<dbReference type="KEGG" id="maic:MAIC_21130"/>
<evidence type="ECO:0000313" key="4">
    <source>
        <dbReference type="EMBL" id="BBX07310.1"/>
    </source>
</evidence>
<feature type="transmembrane region" description="Helical" evidence="1">
    <location>
        <begin position="312"/>
        <end position="331"/>
    </location>
</feature>
<proteinExistence type="predicted"/>